<organism evidence="4 5">
    <name type="scientific">Fictibacillus norfolkensis</name>
    <dbReference type="NCBI Taxonomy" id="2762233"/>
    <lineage>
        <taxon>Bacteria</taxon>
        <taxon>Bacillati</taxon>
        <taxon>Bacillota</taxon>
        <taxon>Bacilli</taxon>
        <taxon>Bacillales</taxon>
        <taxon>Fictibacillaceae</taxon>
        <taxon>Fictibacillus</taxon>
    </lineage>
</organism>
<dbReference type="PANTHER" id="PTHR43540:SF14">
    <property type="entry name" value="ISOCHORISMATASE"/>
    <property type="match status" value="1"/>
</dbReference>
<protein>
    <submittedName>
        <fullName evidence="4">Cysteine hydrolase</fullName>
    </submittedName>
</protein>
<dbReference type="InterPro" id="IPR036380">
    <property type="entry name" value="Isochorismatase-like_sf"/>
</dbReference>
<dbReference type="PANTHER" id="PTHR43540">
    <property type="entry name" value="PEROXYUREIDOACRYLATE/UREIDOACRYLATE AMIDOHYDROLASE-RELATED"/>
    <property type="match status" value="1"/>
</dbReference>
<dbReference type="SUPFAM" id="SSF52499">
    <property type="entry name" value="Isochorismatase-like hydrolases"/>
    <property type="match status" value="1"/>
</dbReference>
<evidence type="ECO:0000259" key="3">
    <source>
        <dbReference type="Pfam" id="PF00857"/>
    </source>
</evidence>
<evidence type="ECO:0000256" key="1">
    <source>
        <dbReference type="ARBA" id="ARBA00006336"/>
    </source>
</evidence>
<gene>
    <name evidence="4" type="ORF">H9648_06170</name>
</gene>
<evidence type="ECO:0000256" key="2">
    <source>
        <dbReference type="ARBA" id="ARBA00022801"/>
    </source>
</evidence>
<keyword evidence="5" id="KW-1185">Reference proteome</keyword>
<evidence type="ECO:0000313" key="5">
    <source>
        <dbReference type="Proteomes" id="UP000603641"/>
    </source>
</evidence>
<dbReference type="GO" id="GO:0016787">
    <property type="term" value="F:hydrolase activity"/>
    <property type="evidence" value="ECO:0007669"/>
    <property type="project" value="UniProtKB-KW"/>
</dbReference>
<dbReference type="RefSeq" id="WP_191753013.1">
    <property type="nucleotide sequence ID" value="NZ_JACSQM010000002.1"/>
</dbReference>
<dbReference type="EMBL" id="JACSQM010000002">
    <property type="protein sequence ID" value="MBD7963637.1"/>
    <property type="molecule type" value="Genomic_DNA"/>
</dbReference>
<reference evidence="4 5" key="1">
    <citation type="submission" date="2020-08" db="EMBL/GenBank/DDBJ databases">
        <title>A Genomic Blueprint of the Chicken Gut Microbiome.</title>
        <authorList>
            <person name="Gilroy R."/>
            <person name="Ravi A."/>
            <person name="Getino M."/>
            <person name="Pursley I."/>
            <person name="Horton D.L."/>
            <person name="Alikhan N.-F."/>
            <person name="Baker D."/>
            <person name="Gharbi K."/>
            <person name="Hall N."/>
            <person name="Watson M."/>
            <person name="Adriaenssens E.M."/>
            <person name="Foster-Nyarko E."/>
            <person name="Jarju S."/>
            <person name="Secka A."/>
            <person name="Antonio M."/>
            <person name="Oren A."/>
            <person name="Chaudhuri R."/>
            <person name="La Ragione R.M."/>
            <person name="Hildebrand F."/>
            <person name="Pallen M.J."/>
        </authorList>
    </citation>
    <scope>NUCLEOTIDE SEQUENCE [LARGE SCALE GENOMIC DNA]</scope>
    <source>
        <strain evidence="4 5">Sa2CUA10</strain>
    </source>
</reference>
<name>A0ABR8SJH0_9BACL</name>
<dbReference type="Pfam" id="PF00857">
    <property type="entry name" value="Isochorismatase"/>
    <property type="match status" value="1"/>
</dbReference>
<dbReference type="CDD" id="cd01014">
    <property type="entry name" value="nicotinamidase_related"/>
    <property type="match status" value="1"/>
</dbReference>
<dbReference type="Proteomes" id="UP000603641">
    <property type="component" value="Unassembled WGS sequence"/>
</dbReference>
<accession>A0ABR8SJH0</accession>
<comment type="similarity">
    <text evidence="1">Belongs to the isochorismatase family.</text>
</comment>
<dbReference type="InterPro" id="IPR000868">
    <property type="entry name" value="Isochorismatase-like_dom"/>
</dbReference>
<dbReference type="InterPro" id="IPR050272">
    <property type="entry name" value="Isochorismatase-like_hydrls"/>
</dbReference>
<sequence length="187" mass="20555">MKHALLVIDAQQELIEGNASEQAVYNKVGLLQNINVVIEKAKQAKAALVFVRDVDVSEGKGAGFEVHSAINVPEGAQVFDKQATNAFYNTALLSYLKEEKIGHLVIMGCKTEHCIDTAVRFATVSGFDVTLVGDGHSTSDSEVLKAEQIVSHHNKVLHGHYNVDHFSVVRKTDEDLFAPIHDNYRSE</sequence>
<evidence type="ECO:0000313" key="4">
    <source>
        <dbReference type="EMBL" id="MBD7963637.1"/>
    </source>
</evidence>
<dbReference type="Gene3D" id="3.40.50.850">
    <property type="entry name" value="Isochorismatase-like"/>
    <property type="match status" value="1"/>
</dbReference>
<comment type="caution">
    <text evidence="4">The sequence shown here is derived from an EMBL/GenBank/DDBJ whole genome shotgun (WGS) entry which is preliminary data.</text>
</comment>
<feature type="domain" description="Isochorismatase-like" evidence="3">
    <location>
        <begin position="4"/>
        <end position="142"/>
    </location>
</feature>
<keyword evidence="2 4" id="KW-0378">Hydrolase</keyword>
<proteinExistence type="inferred from homology"/>